<dbReference type="eggNOG" id="COG1721">
    <property type="taxonomic scope" value="Bacteria"/>
</dbReference>
<gene>
    <name evidence="3" type="ORF">PROH_03870</name>
</gene>
<keyword evidence="1" id="KW-1133">Transmembrane helix</keyword>
<feature type="transmembrane region" description="Helical" evidence="1">
    <location>
        <begin position="23"/>
        <end position="42"/>
    </location>
</feature>
<dbReference type="Pfam" id="PF01882">
    <property type="entry name" value="DUF58"/>
    <property type="match status" value="1"/>
</dbReference>
<dbReference type="PANTHER" id="PTHR34351:SF1">
    <property type="entry name" value="SLR1927 PROTEIN"/>
    <property type="match status" value="1"/>
</dbReference>
<dbReference type="PANTHER" id="PTHR34351">
    <property type="entry name" value="SLR1927 PROTEIN-RELATED"/>
    <property type="match status" value="1"/>
</dbReference>
<dbReference type="Proteomes" id="UP000034681">
    <property type="component" value="Unassembled WGS sequence"/>
</dbReference>
<proteinExistence type="predicted"/>
<dbReference type="RefSeq" id="WP_017714199.1">
    <property type="nucleotide sequence ID" value="NZ_KB235941.1"/>
</dbReference>
<dbReference type="OrthoDB" id="9778037at2"/>
<comment type="caution">
    <text evidence="3">The sequence shown here is derived from an EMBL/GenBank/DDBJ whole genome shotgun (WGS) entry which is preliminary data.</text>
</comment>
<dbReference type="STRING" id="317619.GCA_000332315_04054"/>
<organism evidence="3 4">
    <name type="scientific">Prochlorothrix hollandica PCC 9006 = CALU 1027</name>
    <dbReference type="NCBI Taxonomy" id="317619"/>
    <lineage>
        <taxon>Bacteria</taxon>
        <taxon>Bacillati</taxon>
        <taxon>Cyanobacteriota</taxon>
        <taxon>Cyanophyceae</taxon>
        <taxon>Prochlorotrichales</taxon>
        <taxon>Prochlorotrichaceae</taxon>
        <taxon>Prochlorothrix</taxon>
    </lineage>
</organism>
<dbReference type="InterPro" id="IPR002881">
    <property type="entry name" value="DUF58"/>
</dbReference>
<evidence type="ECO:0000313" key="3">
    <source>
        <dbReference type="EMBL" id="KKJ01468.1"/>
    </source>
</evidence>
<dbReference type="AlphaFoldDB" id="A0A0M2Q2H8"/>
<feature type="transmembrane region" description="Helical" evidence="1">
    <location>
        <begin position="48"/>
        <end position="68"/>
    </location>
</feature>
<evidence type="ECO:0000259" key="2">
    <source>
        <dbReference type="Pfam" id="PF01882"/>
    </source>
</evidence>
<dbReference type="EMBL" id="AJTX02000002">
    <property type="protein sequence ID" value="KKJ01468.1"/>
    <property type="molecule type" value="Genomic_DNA"/>
</dbReference>
<evidence type="ECO:0000313" key="4">
    <source>
        <dbReference type="Proteomes" id="UP000034681"/>
    </source>
</evidence>
<reference evidence="3" key="1">
    <citation type="submission" date="2012-04" db="EMBL/GenBank/DDBJ databases">
        <authorList>
            <person name="Borisov I.G."/>
            <person name="Ivanikova N.V."/>
            <person name="Pinevich A.V."/>
        </authorList>
    </citation>
    <scope>NUCLEOTIDE SEQUENCE</scope>
    <source>
        <strain evidence="3">CALU 1027</strain>
    </source>
</reference>
<accession>A0A0M2Q2H8</accession>
<keyword evidence="1" id="KW-0472">Membrane</keyword>
<evidence type="ECO:0000256" key="1">
    <source>
        <dbReference type="SAM" id="Phobius"/>
    </source>
</evidence>
<name>A0A0M2Q2H8_PROHO</name>
<sequence>MNPLRYKAFRLIYSADQWRSRRVTPGGVAVVAGFALVGGLGLDSTQSLTYQIFTFLGSMLILAVAQGIRFRDRLSLSRSLPRFGTAGVPLSYRVTLTNHTAHWQRGLWLRETFADPRPSYRELRNTPEPGEEQRNRFDRSLGYYRWLWLIRRNQRATTQRVAVPPIPPRSQVEVMLTLRPYSRGAVHLTGATLMRPDLFGLFNGCQHLPLAQSLWILPHRYPLPLVQLAGGRRYQSGGVALASSVGESDEFMALRDYRPGDPLRKIHWKSWAKLDKPVVREDQDEFFVRHALILDTFQAEAYSQTLEEAIALAASFACSFQTQESLLDLMFVGLEAYCFTAGRGLGHTDQMLEILASVVACGDKPFSSLVPSVVERSDLLSGCICIFLQWDDDRQGLVQQLGALRIPTLVLVVAAAGQTAADFDTRVITAPTTRFQVVPLDNIAPTLLAL</sequence>
<keyword evidence="1" id="KW-0812">Transmembrane</keyword>
<keyword evidence="4" id="KW-1185">Reference proteome</keyword>
<feature type="domain" description="DUF58" evidence="2">
    <location>
        <begin position="254"/>
        <end position="362"/>
    </location>
</feature>
<protein>
    <recommendedName>
        <fullName evidence="2">DUF58 domain-containing protein</fullName>
    </recommendedName>
</protein>